<keyword evidence="2" id="KW-0479">Metal-binding</keyword>
<name>A0ABR2RU11_9ROSI</name>
<proteinExistence type="predicted"/>
<keyword evidence="5" id="KW-1185">Reference proteome</keyword>
<organism evidence="4 5">
    <name type="scientific">Hibiscus sabdariffa</name>
    <name type="common">roselle</name>
    <dbReference type="NCBI Taxonomy" id="183260"/>
    <lineage>
        <taxon>Eukaryota</taxon>
        <taxon>Viridiplantae</taxon>
        <taxon>Streptophyta</taxon>
        <taxon>Embryophyta</taxon>
        <taxon>Tracheophyta</taxon>
        <taxon>Spermatophyta</taxon>
        <taxon>Magnoliopsida</taxon>
        <taxon>eudicotyledons</taxon>
        <taxon>Gunneridae</taxon>
        <taxon>Pentapetalae</taxon>
        <taxon>rosids</taxon>
        <taxon>malvids</taxon>
        <taxon>Malvales</taxon>
        <taxon>Malvaceae</taxon>
        <taxon>Malvoideae</taxon>
        <taxon>Hibiscus</taxon>
    </lineage>
</organism>
<sequence length="100" mass="10935">MMTDVEKGDETVFPNVEGNFSTVWWWNELSECGKKGLVVKPKTGDALPFRSMTPNATLDHSSLHGGCLVIKGDKCPTFVVSVILDSASLSGVKRKFDCEL</sequence>
<dbReference type="InterPro" id="IPR045054">
    <property type="entry name" value="P4HA-like"/>
</dbReference>
<evidence type="ECO:0000256" key="2">
    <source>
        <dbReference type="ARBA" id="ARBA00022723"/>
    </source>
</evidence>
<dbReference type="PANTHER" id="PTHR10869:SF123">
    <property type="entry name" value="PROLYL 4-HYDROXYLASE 10-RELATED"/>
    <property type="match status" value="1"/>
</dbReference>
<dbReference type="PANTHER" id="PTHR10869">
    <property type="entry name" value="PROLYL 4-HYDROXYLASE ALPHA SUBUNIT"/>
    <property type="match status" value="1"/>
</dbReference>
<keyword evidence="3" id="KW-0408">Iron</keyword>
<comment type="caution">
    <text evidence="4">The sequence shown here is derived from an EMBL/GenBank/DDBJ whole genome shotgun (WGS) entry which is preliminary data.</text>
</comment>
<evidence type="ECO:0000313" key="5">
    <source>
        <dbReference type="Proteomes" id="UP001396334"/>
    </source>
</evidence>
<reference evidence="4 5" key="1">
    <citation type="journal article" date="2024" name="G3 (Bethesda)">
        <title>Genome assembly of Hibiscus sabdariffa L. provides insights into metabolisms of medicinal natural products.</title>
        <authorList>
            <person name="Kim T."/>
        </authorList>
    </citation>
    <scope>NUCLEOTIDE SEQUENCE [LARGE SCALE GENOMIC DNA]</scope>
    <source>
        <strain evidence="4">TK-2024</strain>
        <tissue evidence="4">Old leaves</tissue>
    </source>
</reference>
<comment type="subcellular location">
    <subcellularLocation>
        <location evidence="1">Endoplasmic reticulum membrane</location>
    </subcellularLocation>
</comment>
<dbReference type="EMBL" id="JBBPBN010000020">
    <property type="protein sequence ID" value="KAK9016396.1"/>
    <property type="molecule type" value="Genomic_DNA"/>
</dbReference>
<gene>
    <name evidence="4" type="ORF">V6N11_078896</name>
</gene>
<dbReference type="Gene3D" id="2.60.120.620">
    <property type="entry name" value="q2cbj1_9rhob like domain"/>
    <property type="match status" value="1"/>
</dbReference>
<evidence type="ECO:0000256" key="1">
    <source>
        <dbReference type="ARBA" id="ARBA00004586"/>
    </source>
</evidence>
<accession>A0ABR2RU11</accession>
<evidence type="ECO:0000256" key="3">
    <source>
        <dbReference type="ARBA" id="ARBA00023004"/>
    </source>
</evidence>
<dbReference type="Proteomes" id="UP001396334">
    <property type="component" value="Unassembled WGS sequence"/>
</dbReference>
<evidence type="ECO:0000313" key="4">
    <source>
        <dbReference type="EMBL" id="KAK9016396.1"/>
    </source>
</evidence>
<protein>
    <submittedName>
        <fullName evidence="4">Uncharacterized protein</fullName>
    </submittedName>
</protein>